<evidence type="ECO:0000259" key="2">
    <source>
        <dbReference type="Pfam" id="PF13304"/>
    </source>
</evidence>
<feature type="domain" description="ATPase AAA-type core" evidence="2">
    <location>
        <begin position="35"/>
        <end position="309"/>
    </location>
</feature>
<dbReference type="Gene3D" id="3.40.50.300">
    <property type="entry name" value="P-loop containing nucleotide triphosphate hydrolases"/>
    <property type="match status" value="1"/>
</dbReference>
<evidence type="ECO:0000313" key="3">
    <source>
        <dbReference type="EMBL" id="MBC3809570.1"/>
    </source>
</evidence>
<dbReference type="EMBL" id="JACOFW010000039">
    <property type="protein sequence ID" value="MBC3809570.1"/>
    <property type="molecule type" value="Genomic_DNA"/>
</dbReference>
<dbReference type="InterPro" id="IPR027417">
    <property type="entry name" value="P-loop_NTPase"/>
</dbReference>
<evidence type="ECO:0000256" key="1">
    <source>
        <dbReference type="SAM" id="Coils"/>
    </source>
</evidence>
<dbReference type="Proteomes" id="UP000648257">
    <property type="component" value="Unassembled WGS sequence"/>
</dbReference>
<dbReference type="SUPFAM" id="SSF52540">
    <property type="entry name" value="P-loop containing nucleoside triphosphate hydrolases"/>
    <property type="match status" value="1"/>
</dbReference>
<accession>A0ABR6X9G1</accession>
<dbReference type="InterPro" id="IPR003959">
    <property type="entry name" value="ATPase_AAA_core"/>
</dbReference>
<dbReference type="PANTHER" id="PTHR43581">
    <property type="entry name" value="ATP/GTP PHOSPHATASE"/>
    <property type="match status" value="1"/>
</dbReference>
<dbReference type="Gene3D" id="3.40.50.150">
    <property type="entry name" value="Vaccinia Virus protein VP39"/>
    <property type="match status" value="1"/>
</dbReference>
<reference evidence="3 4" key="1">
    <citation type="submission" date="2020-08" db="EMBL/GenBank/DDBJ databases">
        <title>Novel species isolated from subtropical streams in China.</title>
        <authorList>
            <person name="Lu H."/>
        </authorList>
    </citation>
    <scope>NUCLEOTIDE SEQUENCE [LARGE SCALE GENOMIC DNA]</scope>
    <source>
        <strain evidence="3 4">KACC 16656</strain>
    </source>
</reference>
<evidence type="ECO:0000313" key="4">
    <source>
        <dbReference type="Proteomes" id="UP000648257"/>
    </source>
</evidence>
<sequence>MKITDINLKENDLIDFNIDLGFKAKIQMPKLGRLVLLAGQNGSGKSRFLRCISILGNQRDHNENTNTLNIRIKELNTAISNREIQLRNPNNAEKFDEFKANIENWKSEIENSNLRLRKLKAISLSVENERLNPISFVPQSASLQNPEELPPQNLRSYSTLFSELGMKDAHGAAPAYVKNVLQKALFAKIPDNKFDKGDIDLAISARDSLIQLFKKILGNASDPHLTINGEVSFFGRVDYSNTLSEGQKVLFQMTAALHAQDIKLNEAILFLDEPENHLHPAALIEVVSKLNEAITDGQIWIATHSVPLIAYFVYDEPSCLWYVHEGEINHAGRKPELVLEGLLGNVEGTERLRHFTQLPMQLATNRFLAECILPPATVGADVTDPQTNQIRTIVKDILDKKNGTTLRVLDYGAGRGRLLPTLATLIPNSCGWLDYYAFDAFDDDSIQCRNEIEQFYMDRSSQTRYFNSMSDIATKCDSGSVDIIVMCNVLHEVPPESWIEELGTDSYIFKLLQNDGYLLIVEDYGIPTGENAHQHGFLLLNTAELSILFEIKEQDRNQKKYMHFDARSDDLNRKGRLIAHLVHKDLLSRISLTSRVEAIKELQKNSRKKMKLCRNGEPNFKTGQDFALASQLYANSSIWLEENPTLAR</sequence>
<dbReference type="Pfam" id="PF13489">
    <property type="entry name" value="Methyltransf_23"/>
    <property type="match status" value="1"/>
</dbReference>
<organism evidence="3 4">
    <name type="scientific">Undibacterium seohonense</name>
    <dbReference type="NCBI Taxonomy" id="1344950"/>
    <lineage>
        <taxon>Bacteria</taxon>
        <taxon>Pseudomonadati</taxon>
        <taxon>Pseudomonadota</taxon>
        <taxon>Betaproteobacteria</taxon>
        <taxon>Burkholderiales</taxon>
        <taxon>Oxalobacteraceae</taxon>
        <taxon>Undibacterium</taxon>
    </lineage>
</organism>
<dbReference type="Pfam" id="PF13304">
    <property type="entry name" value="AAA_21"/>
    <property type="match status" value="1"/>
</dbReference>
<feature type="coiled-coil region" evidence="1">
    <location>
        <begin position="95"/>
        <end position="122"/>
    </location>
</feature>
<dbReference type="PANTHER" id="PTHR43581:SF4">
    <property type="entry name" value="ATP_GTP PHOSPHATASE"/>
    <property type="match status" value="1"/>
</dbReference>
<name>A0ABR6X9G1_9BURK</name>
<keyword evidence="4" id="KW-1185">Reference proteome</keyword>
<dbReference type="CDD" id="cd00267">
    <property type="entry name" value="ABC_ATPase"/>
    <property type="match status" value="1"/>
</dbReference>
<proteinExistence type="predicted"/>
<keyword evidence="1" id="KW-0175">Coiled coil</keyword>
<dbReference type="InterPro" id="IPR029063">
    <property type="entry name" value="SAM-dependent_MTases_sf"/>
</dbReference>
<comment type="caution">
    <text evidence="3">The sequence shown here is derived from an EMBL/GenBank/DDBJ whole genome shotgun (WGS) entry which is preliminary data.</text>
</comment>
<protein>
    <submittedName>
        <fullName evidence="3">AAA family ATPase</fullName>
    </submittedName>
</protein>
<dbReference type="RefSeq" id="WP_186924627.1">
    <property type="nucleotide sequence ID" value="NZ_JACOFW010000039.1"/>
</dbReference>
<gene>
    <name evidence="3" type="ORF">H8K52_19700</name>
</gene>
<dbReference type="InterPro" id="IPR051396">
    <property type="entry name" value="Bact_Antivir_Def_Nuclease"/>
</dbReference>
<dbReference type="SUPFAM" id="SSF53335">
    <property type="entry name" value="S-adenosyl-L-methionine-dependent methyltransferases"/>
    <property type="match status" value="1"/>
</dbReference>